<dbReference type="OrthoDB" id="1363581at2"/>
<comment type="caution">
    <text evidence="1">The sequence shown here is derived from an EMBL/GenBank/DDBJ whole genome shotgun (WGS) entry which is preliminary data.</text>
</comment>
<accession>A0A5M9HHG0</accession>
<reference evidence="1 2" key="1">
    <citation type="submission" date="2019-09" db="EMBL/GenBank/DDBJ databases">
        <title>Pararcticibacter amylolyticus gen. nov., sp. nov., isolated from a rottenly hemp rope, and reclassification of Pedobacter tournemirensis as Pararcticibacter tournemirensis comb. nov.</title>
        <authorList>
            <person name="Cai Y."/>
        </authorList>
    </citation>
    <scope>NUCLEOTIDE SEQUENCE [LARGE SCALE GENOMIC DNA]</scope>
    <source>
        <strain evidence="1 2">TF5-37.2-LB10</strain>
    </source>
</reference>
<evidence type="ECO:0000313" key="1">
    <source>
        <dbReference type="EMBL" id="KAA8485885.1"/>
    </source>
</evidence>
<dbReference type="RefSeq" id="WP_141816741.1">
    <property type="nucleotide sequence ID" value="NZ_VFPL01000002.1"/>
</dbReference>
<gene>
    <name evidence="1" type="ORF">F1649_02495</name>
</gene>
<dbReference type="Proteomes" id="UP000322918">
    <property type="component" value="Unassembled WGS sequence"/>
</dbReference>
<protein>
    <submittedName>
        <fullName evidence="1">Uncharacterized protein</fullName>
    </submittedName>
</protein>
<evidence type="ECO:0000313" key="2">
    <source>
        <dbReference type="Proteomes" id="UP000322918"/>
    </source>
</evidence>
<dbReference type="EMBL" id="VWNE01000003">
    <property type="protein sequence ID" value="KAA8485885.1"/>
    <property type="molecule type" value="Genomic_DNA"/>
</dbReference>
<keyword evidence="2" id="KW-1185">Reference proteome</keyword>
<sequence>MAARRSPIINIITSQLPGQLVAPMFQDFTRRFDEAKRMINRYEFYQPIRQNLDTVEYLLALSVFYNHVIANLDGAEKFYGTVTQNRNIDGISIGSYILNRREVLEIRRLIISYENLLSHFSLTPQIANYERTHELLNRLVRIKNIENERDDQGSNE</sequence>
<name>A0A5M9HHG0_9SPHI</name>
<proteinExistence type="predicted"/>
<organism evidence="1 2">
    <name type="scientific">Arcticibacter tournemirensis</name>
    <dbReference type="NCBI Taxonomy" id="699437"/>
    <lineage>
        <taxon>Bacteria</taxon>
        <taxon>Pseudomonadati</taxon>
        <taxon>Bacteroidota</taxon>
        <taxon>Sphingobacteriia</taxon>
        <taxon>Sphingobacteriales</taxon>
        <taxon>Sphingobacteriaceae</taxon>
        <taxon>Arcticibacter</taxon>
    </lineage>
</organism>
<dbReference type="AlphaFoldDB" id="A0A5M9HHG0"/>